<dbReference type="EMBL" id="FNYC01000001">
    <property type="protein sequence ID" value="SEI37968.1"/>
    <property type="molecule type" value="Genomic_DNA"/>
</dbReference>
<dbReference type="AlphaFoldDB" id="A0A1H6Q2A4"/>
<proteinExistence type="predicted"/>
<sequence length="277" mass="29555">MPHSYFFRRALSLSVGLAAACMSLSTLADTPVAVTFAANSVWAQEVGNLTRSDDSLDYTVAVAAGKTLQLNLLSRNPNVFFKVKDQSDGKVVLDTRKTGESTWSTPNATATTYAIRVYIDSAALKFDNTAKFALQIGQYGAEDLQSPATAVTFEPGKPWAQRDGILDAGAPVYNFTVAIAAGMTIKVNLVSSNPELHFRVNDKTHDKKLVDTSATGLNTWSESVAAATNYAIQVYVDPAAMSSGQKERFALQVGQYSSGDVQPAKPATVTTTAPQAD</sequence>
<evidence type="ECO:0000313" key="3">
    <source>
        <dbReference type="EMBL" id="SEI37968.1"/>
    </source>
</evidence>
<evidence type="ECO:0000256" key="2">
    <source>
        <dbReference type="SAM" id="SignalP"/>
    </source>
</evidence>
<dbReference type="Proteomes" id="UP000199420">
    <property type="component" value="Unassembled WGS sequence"/>
</dbReference>
<name>A0A1H6Q2A4_9GAMM</name>
<reference evidence="3 4" key="1">
    <citation type="submission" date="2016-10" db="EMBL/GenBank/DDBJ databases">
        <authorList>
            <person name="de Groot N.N."/>
        </authorList>
    </citation>
    <scope>NUCLEOTIDE SEQUENCE [LARGE SCALE GENOMIC DNA]</scope>
    <source>
        <strain evidence="3 4">DSM 26515</strain>
    </source>
</reference>
<feature type="signal peptide" evidence="2">
    <location>
        <begin position="1"/>
        <end position="28"/>
    </location>
</feature>
<organism evidence="3 4">
    <name type="scientific">Frateuria terrea</name>
    <dbReference type="NCBI Taxonomy" id="529704"/>
    <lineage>
        <taxon>Bacteria</taxon>
        <taxon>Pseudomonadati</taxon>
        <taxon>Pseudomonadota</taxon>
        <taxon>Gammaproteobacteria</taxon>
        <taxon>Lysobacterales</taxon>
        <taxon>Rhodanobacteraceae</taxon>
        <taxon>Frateuria</taxon>
    </lineage>
</organism>
<feature type="compositionally biased region" description="Low complexity" evidence="1">
    <location>
        <begin position="261"/>
        <end position="277"/>
    </location>
</feature>
<dbReference type="Gene3D" id="2.60.120.380">
    <property type="match status" value="2"/>
</dbReference>
<keyword evidence="4" id="KW-1185">Reference proteome</keyword>
<gene>
    <name evidence="3" type="ORF">SAMN04487997_0318</name>
</gene>
<feature type="chain" id="PRO_5011445491" evidence="2">
    <location>
        <begin position="29"/>
        <end position="277"/>
    </location>
</feature>
<feature type="region of interest" description="Disordered" evidence="1">
    <location>
        <begin position="257"/>
        <end position="277"/>
    </location>
</feature>
<evidence type="ECO:0000313" key="4">
    <source>
        <dbReference type="Proteomes" id="UP000199420"/>
    </source>
</evidence>
<dbReference type="RefSeq" id="WP_139202356.1">
    <property type="nucleotide sequence ID" value="NZ_FNYC01000001.1"/>
</dbReference>
<protein>
    <submittedName>
        <fullName evidence="3">Uncharacterized protein</fullName>
    </submittedName>
</protein>
<accession>A0A1H6Q2A4</accession>
<keyword evidence="2" id="KW-0732">Signal</keyword>
<evidence type="ECO:0000256" key="1">
    <source>
        <dbReference type="SAM" id="MobiDB-lite"/>
    </source>
</evidence>
<dbReference type="OrthoDB" id="5944750at2"/>